<accession>A0ABV4XSV1</accession>
<name>A0ABV4XSV1_9CYAN</name>
<keyword evidence="2" id="KW-1185">Reference proteome</keyword>
<reference evidence="1 2" key="1">
    <citation type="submission" date="2024-09" db="EMBL/GenBank/DDBJ databases">
        <title>Floridaenema gen nov. (Aerosakkonemataceae, Aerosakkonematales ord. nov., Cyanobacteria) from benthic tropical and subtropical fresh waters, with the description of four new species.</title>
        <authorList>
            <person name="Moretto J.A."/>
            <person name="Berthold D.E."/>
            <person name="Lefler F.W."/>
            <person name="Huang I.-S."/>
            <person name="Laughinghouse H. IV."/>
        </authorList>
    </citation>
    <scope>NUCLEOTIDE SEQUENCE [LARGE SCALE GENOMIC DNA]</scope>
    <source>
        <strain evidence="1 2">BLCC-F50</strain>
    </source>
</reference>
<protein>
    <submittedName>
        <fullName evidence="1">Uncharacterized protein</fullName>
    </submittedName>
</protein>
<organism evidence="1 2">
    <name type="scientific">Floridaenema flaviceps BLCC-F50</name>
    <dbReference type="NCBI Taxonomy" id="3153642"/>
    <lineage>
        <taxon>Bacteria</taxon>
        <taxon>Bacillati</taxon>
        <taxon>Cyanobacteriota</taxon>
        <taxon>Cyanophyceae</taxon>
        <taxon>Oscillatoriophycideae</taxon>
        <taxon>Aerosakkonematales</taxon>
        <taxon>Aerosakkonemataceae</taxon>
        <taxon>Floridanema</taxon>
        <taxon>Floridanema flaviceps</taxon>
    </lineage>
</organism>
<sequence>MAKLSDETLTTIFYLLRQLAVEIEQACATEWIFFERYGETPTTIGELSELQNVKERLNQSYSRLNTLLLRILEAQPIATNAMLNLLTRAIADGQANLEASNASIQEIKRAWNLL</sequence>
<evidence type="ECO:0000313" key="1">
    <source>
        <dbReference type="EMBL" id="MFB2894804.1"/>
    </source>
</evidence>
<dbReference type="Proteomes" id="UP001576784">
    <property type="component" value="Unassembled WGS sequence"/>
</dbReference>
<dbReference type="EMBL" id="JBHFNR010000131">
    <property type="protein sequence ID" value="MFB2894804.1"/>
    <property type="molecule type" value="Genomic_DNA"/>
</dbReference>
<gene>
    <name evidence="1" type="ORF">ACE1CI_17985</name>
</gene>
<dbReference type="RefSeq" id="WP_413264448.1">
    <property type="nucleotide sequence ID" value="NZ_JBHFNR010000131.1"/>
</dbReference>
<evidence type="ECO:0000313" key="2">
    <source>
        <dbReference type="Proteomes" id="UP001576784"/>
    </source>
</evidence>
<proteinExistence type="predicted"/>
<comment type="caution">
    <text evidence="1">The sequence shown here is derived from an EMBL/GenBank/DDBJ whole genome shotgun (WGS) entry which is preliminary data.</text>
</comment>